<accession>A0A1X9MKN5</accession>
<reference evidence="5 6" key="1">
    <citation type="submission" date="2017-04" db="EMBL/GenBank/DDBJ databases">
        <title>Bacillus krulwichiae AM31D Genome sequencing and assembly.</title>
        <authorList>
            <person name="Krulwich T.A."/>
            <person name="Anastor L."/>
            <person name="Ehrlich R."/>
            <person name="Ehrlich G.D."/>
            <person name="Janto B."/>
        </authorList>
    </citation>
    <scope>NUCLEOTIDE SEQUENCE [LARGE SCALE GENOMIC DNA]</scope>
    <source>
        <strain evidence="5 6">AM31D</strain>
    </source>
</reference>
<dbReference type="KEGG" id="bkw:BkAM31D_15875"/>
<keyword evidence="3 4" id="KW-0732">Signal</keyword>
<evidence type="ECO:0000313" key="5">
    <source>
        <dbReference type="EMBL" id="ARK31212.1"/>
    </source>
</evidence>
<sequence length="332" mass="37265" precursor="true">MNKLLTALLFICLLMLTACGAQDADSKGTKTMKLAVVTPEERSLTQGLYKFQEIVEAETEGSIKIQIYPNGQLGGDREVLEGLQIGTIEGTTISTGPIAQFAPRFSMFDLPFLFPTADIAYDVLDGTIGTELLEDLPDQGIVGLNYWENGFRHVTNNVKEITSIDDLRGLKLRTLENELHIDMWRQLGTNPTPMAFTELFAGLQQGVVDGQENPVGNVTTSRFYEVQNYLTKTNHVYNASVFMISKGFWNTLSEEEQLIISEAADEARDYQRKLNQKEDKEAFVFLEKSGMTISEFSVEELQKGFKLVQPVYEKYSTRIGEELLSELLEAVQ</sequence>
<dbReference type="PANTHER" id="PTHR33376">
    <property type="match status" value="1"/>
</dbReference>
<dbReference type="Proteomes" id="UP000193006">
    <property type="component" value="Chromosome"/>
</dbReference>
<gene>
    <name evidence="5" type="primary">dctP_2</name>
    <name evidence="5" type="ORF">BkAM31D_15875</name>
</gene>
<dbReference type="RefSeq" id="WP_066150859.1">
    <property type="nucleotide sequence ID" value="NZ_CP020814.1"/>
</dbReference>
<dbReference type="PANTHER" id="PTHR33376:SF7">
    <property type="entry name" value="C4-DICARBOXYLATE-BINDING PROTEIN DCTB"/>
    <property type="match status" value="1"/>
</dbReference>
<protein>
    <submittedName>
        <fullName evidence="5">C4-dicarboxylate-binding periplasmic protein</fullName>
    </submittedName>
</protein>
<organism evidence="5 6">
    <name type="scientific">Halalkalibacter krulwichiae</name>
    <dbReference type="NCBI Taxonomy" id="199441"/>
    <lineage>
        <taxon>Bacteria</taxon>
        <taxon>Bacillati</taxon>
        <taxon>Bacillota</taxon>
        <taxon>Bacilli</taxon>
        <taxon>Bacillales</taxon>
        <taxon>Bacillaceae</taxon>
        <taxon>Halalkalibacter</taxon>
    </lineage>
</organism>
<dbReference type="EMBL" id="CP020814">
    <property type="protein sequence ID" value="ARK31212.1"/>
    <property type="molecule type" value="Genomic_DNA"/>
</dbReference>
<dbReference type="NCBIfam" id="NF037995">
    <property type="entry name" value="TRAP_S1"/>
    <property type="match status" value="1"/>
</dbReference>
<evidence type="ECO:0000256" key="4">
    <source>
        <dbReference type="SAM" id="SignalP"/>
    </source>
</evidence>
<evidence type="ECO:0000256" key="2">
    <source>
        <dbReference type="ARBA" id="ARBA00022448"/>
    </source>
</evidence>
<dbReference type="STRING" id="199441.BkAM31D_15875"/>
<dbReference type="Gene3D" id="3.40.190.170">
    <property type="entry name" value="Bacterial extracellular solute-binding protein, family 7"/>
    <property type="match status" value="1"/>
</dbReference>
<keyword evidence="6" id="KW-1185">Reference proteome</keyword>
<name>A0A1X9MKN5_9BACI</name>
<proteinExistence type="inferred from homology"/>
<evidence type="ECO:0000256" key="3">
    <source>
        <dbReference type="ARBA" id="ARBA00022729"/>
    </source>
</evidence>
<evidence type="ECO:0000256" key="1">
    <source>
        <dbReference type="ARBA" id="ARBA00009023"/>
    </source>
</evidence>
<evidence type="ECO:0000313" key="6">
    <source>
        <dbReference type="Proteomes" id="UP000193006"/>
    </source>
</evidence>
<dbReference type="GO" id="GO:0030288">
    <property type="term" value="C:outer membrane-bounded periplasmic space"/>
    <property type="evidence" value="ECO:0007669"/>
    <property type="project" value="InterPro"/>
</dbReference>
<dbReference type="Pfam" id="PF03480">
    <property type="entry name" value="DctP"/>
    <property type="match status" value="1"/>
</dbReference>
<dbReference type="GO" id="GO:0055085">
    <property type="term" value="P:transmembrane transport"/>
    <property type="evidence" value="ECO:0007669"/>
    <property type="project" value="InterPro"/>
</dbReference>
<feature type="signal peptide" evidence="4">
    <location>
        <begin position="1"/>
        <end position="23"/>
    </location>
</feature>
<feature type="chain" id="PRO_5011008554" evidence="4">
    <location>
        <begin position="24"/>
        <end position="332"/>
    </location>
</feature>
<dbReference type="InterPro" id="IPR018389">
    <property type="entry name" value="DctP_fam"/>
</dbReference>
<keyword evidence="2" id="KW-0813">Transport</keyword>
<dbReference type="AlphaFoldDB" id="A0A1X9MKN5"/>
<comment type="similarity">
    <text evidence="1">Belongs to the bacterial solute-binding protein 7 family.</text>
</comment>
<dbReference type="PIRSF" id="PIRSF006470">
    <property type="entry name" value="DctB"/>
    <property type="match status" value="1"/>
</dbReference>
<dbReference type="InterPro" id="IPR004682">
    <property type="entry name" value="TRAP_DctP"/>
</dbReference>
<dbReference type="NCBIfam" id="TIGR00787">
    <property type="entry name" value="dctP"/>
    <property type="match status" value="1"/>
</dbReference>
<dbReference type="PROSITE" id="PS51257">
    <property type="entry name" value="PROKAR_LIPOPROTEIN"/>
    <property type="match status" value="1"/>
</dbReference>
<dbReference type="InterPro" id="IPR038404">
    <property type="entry name" value="TRAP_DctP_sf"/>
</dbReference>